<accession>A0ABR9V6T1</accession>
<protein>
    <submittedName>
        <fullName evidence="2">Transglutaminase family protein</fullName>
    </submittedName>
</protein>
<dbReference type="Proteomes" id="UP000654604">
    <property type="component" value="Unassembled WGS sequence"/>
</dbReference>
<proteinExistence type="predicted"/>
<dbReference type="InterPro" id="IPR002931">
    <property type="entry name" value="Transglutaminase-like"/>
</dbReference>
<organism evidence="2 3">
    <name type="scientific">Cyanobacterium stanieri LEGE 03274</name>
    <dbReference type="NCBI Taxonomy" id="1828756"/>
    <lineage>
        <taxon>Bacteria</taxon>
        <taxon>Bacillati</taxon>
        <taxon>Cyanobacteriota</taxon>
        <taxon>Cyanophyceae</taxon>
        <taxon>Oscillatoriophycideae</taxon>
        <taxon>Chroococcales</taxon>
        <taxon>Geminocystaceae</taxon>
        <taxon>Cyanobacterium</taxon>
    </lineage>
</organism>
<dbReference type="Pfam" id="PF01841">
    <property type="entry name" value="Transglut_core"/>
    <property type="match status" value="1"/>
</dbReference>
<feature type="domain" description="Transglutaminase-like" evidence="1">
    <location>
        <begin position="424"/>
        <end position="494"/>
    </location>
</feature>
<evidence type="ECO:0000313" key="3">
    <source>
        <dbReference type="Proteomes" id="UP000654604"/>
    </source>
</evidence>
<dbReference type="SUPFAM" id="SSF63825">
    <property type="entry name" value="YWTD domain"/>
    <property type="match status" value="1"/>
</dbReference>
<keyword evidence="3" id="KW-1185">Reference proteome</keyword>
<evidence type="ECO:0000313" key="2">
    <source>
        <dbReference type="EMBL" id="MBE9223597.1"/>
    </source>
</evidence>
<dbReference type="SMART" id="SM00460">
    <property type="entry name" value="TGc"/>
    <property type="match status" value="1"/>
</dbReference>
<dbReference type="InterPro" id="IPR038765">
    <property type="entry name" value="Papain-like_cys_pep_sf"/>
</dbReference>
<name>A0ABR9V6T1_9CHRO</name>
<evidence type="ECO:0000259" key="1">
    <source>
        <dbReference type="SMART" id="SM00460"/>
    </source>
</evidence>
<dbReference type="Gene3D" id="3.10.620.30">
    <property type="match status" value="1"/>
</dbReference>
<reference evidence="2 3" key="1">
    <citation type="submission" date="2020-10" db="EMBL/GenBank/DDBJ databases">
        <authorList>
            <person name="Castelo-Branco R."/>
            <person name="Eusebio N."/>
            <person name="Adriana R."/>
            <person name="Vieira A."/>
            <person name="Brugerolle De Fraissinette N."/>
            <person name="Rezende De Castro R."/>
            <person name="Schneider M.P."/>
            <person name="Vasconcelos V."/>
            <person name="Leao P.N."/>
        </authorList>
    </citation>
    <scope>NUCLEOTIDE SEQUENCE [LARGE SCALE GENOMIC DNA]</scope>
    <source>
        <strain evidence="2 3">LEGE 03274</strain>
    </source>
</reference>
<gene>
    <name evidence="2" type="ORF">IQ215_12910</name>
</gene>
<dbReference type="PANTHER" id="PTHR33490:SF6">
    <property type="entry name" value="SLL1049 PROTEIN"/>
    <property type="match status" value="1"/>
</dbReference>
<sequence length="559" mass="64353">MTPNSNPNQKFYPTIKPLVATSLDGIAFKNDSLYAIDSRNGYLLQINPQTSVSKIINSDYWQDFIGARGLCITDNEIWFVTQSSVYYTLIEWEEKELKIISGPKYFFSLAYPSNGIAIWEKTIYITCQKTGTIGVYSKDDGQEITRFYAPGIGDENITIHGEEIWLCDNLEQTVYCLDRATGKTNYSILTPFESPSGLTFYEDAETGQKVLYIAYTDLEPYIRDNPNAEPNHELLYRDRTFIHPLYFKYDPDNKCTLSNGFLIEMSYLEEVSPLDEIQLKDLEWRIALPTESPRQKIKSIEAVGLPYIEEDYYGERVALFKFPEFNSHQRYVFGWRAILEVWSIKHQISPKDCESLPPLTPEFESKYLIDDDDLSMNTEIILRAAEEARGRETNPLRKMYSIRNYVYDRLSYGIKPHIDTPDIVLKRGVGSCGEYLGLLLALARLNGIACRTVGRYKCPLKVLHFNIPLVPDFNHVWMEFYLPNIGWLPMESNPDDLDDGGPYPTRFFMGLSWYHVEMAKDMPFETLISEGLPVSKEKTSIGQLAINHVSFTILEELQP</sequence>
<dbReference type="PANTHER" id="PTHR33490">
    <property type="entry name" value="BLR5614 PROTEIN-RELATED"/>
    <property type="match status" value="1"/>
</dbReference>
<dbReference type="SUPFAM" id="SSF54001">
    <property type="entry name" value="Cysteine proteinases"/>
    <property type="match status" value="1"/>
</dbReference>
<dbReference type="EMBL" id="JADEWC010000037">
    <property type="protein sequence ID" value="MBE9223597.1"/>
    <property type="molecule type" value="Genomic_DNA"/>
</dbReference>
<dbReference type="RefSeq" id="WP_193801827.1">
    <property type="nucleotide sequence ID" value="NZ_JADEWC010000037.1"/>
</dbReference>
<comment type="caution">
    <text evidence="2">The sequence shown here is derived from an EMBL/GenBank/DDBJ whole genome shotgun (WGS) entry which is preliminary data.</text>
</comment>